<reference evidence="1" key="1">
    <citation type="journal article" date="2020" name="Stud. Mycol.">
        <title>101 Dothideomycetes genomes: a test case for predicting lifestyles and emergence of pathogens.</title>
        <authorList>
            <person name="Haridas S."/>
            <person name="Albert R."/>
            <person name="Binder M."/>
            <person name="Bloem J."/>
            <person name="Labutti K."/>
            <person name="Salamov A."/>
            <person name="Andreopoulos B."/>
            <person name="Baker S."/>
            <person name="Barry K."/>
            <person name="Bills G."/>
            <person name="Bluhm B."/>
            <person name="Cannon C."/>
            <person name="Castanera R."/>
            <person name="Culley D."/>
            <person name="Daum C."/>
            <person name="Ezra D."/>
            <person name="Gonzalez J."/>
            <person name="Henrissat B."/>
            <person name="Kuo A."/>
            <person name="Liang C."/>
            <person name="Lipzen A."/>
            <person name="Lutzoni F."/>
            <person name="Magnuson J."/>
            <person name="Mondo S."/>
            <person name="Nolan M."/>
            <person name="Ohm R."/>
            <person name="Pangilinan J."/>
            <person name="Park H.-J."/>
            <person name="Ramirez L."/>
            <person name="Alfaro M."/>
            <person name="Sun H."/>
            <person name="Tritt A."/>
            <person name="Yoshinaga Y."/>
            <person name="Zwiers L.-H."/>
            <person name="Turgeon B."/>
            <person name="Goodwin S."/>
            <person name="Spatafora J."/>
            <person name="Crous P."/>
            <person name="Grigoriev I."/>
        </authorList>
    </citation>
    <scope>NUCLEOTIDE SEQUENCE</scope>
    <source>
        <strain evidence="1">ATCC 200398</strain>
    </source>
</reference>
<proteinExistence type="predicted"/>
<keyword evidence="2" id="KW-1185">Reference proteome</keyword>
<name>A0ACB6QXR2_9PLEO</name>
<evidence type="ECO:0000313" key="1">
    <source>
        <dbReference type="EMBL" id="KAF2471706.1"/>
    </source>
</evidence>
<protein>
    <submittedName>
        <fullName evidence="1">FAD/NAD(P)-binding domain-containing protein</fullName>
    </submittedName>
</protein>
<organism evidence="1 2">
    <name type="scientific">Lindgomyces ingoldianus</name>
    <dbReference type="NCBI Taxonomy" id="673940"/>
    <lineage>
        <taxon>Eukaryota</taxon>
        <taxon>Fungi</taxon>
        <taxon>Dikarya</taxon>
        <taxon>Ascomycota</taxon>
        <taxon>Pezizomycotina</taxon>
        <taxon>Dothideomycetes</taxon>
        <taxon>Pleosporomycetidae</taxon>
        <taxon>Pleosporales</taxon>
        <taxon>Lindgomycetaceae</taxon>
        <taxon>Lindgomyces</taxon>
    </lineage>
</organism>
<sequence>MNGRANGHVTNTTQSYDVIIVGAGISGVNAGYRMQTTLPNSSYTILEGRADLGGTWNLFKYPGIRSDSDLHTFGFPFNPWTKENPIATGESICTYMKETASKFGIDQHFQFKHKVVSADWSSDAQLWRLEVDNEGTRKIFYAKFIIMGTGYYSYEKPLKAHIPGLEKFKGTTVHPQFWPEDLDYKGKKMVVIGSGATAITLLPALVEGGVGHVTMLQRSPSYVMSQPQRKTGVVNFYERFLPTWISLRITRIRFLVLPYLFYLFCRRWPDKARALLMGEAQKQLPKDFPMDPHFTPTYNPWDQRLCLCPDGDFFKCFANGRAQVVTSTIDTVTSDSILLSNGEKLDADIIVTATGLNLQFCGNISLSVDKQPVAVPSRFMWRATMLSGVPNLFLIIGYVNASWTLGADSASRLLTRLMGFMAKNKYTSATPRISEEEAKEKRLPLNLTSTYVKSGVGNMPHAGAKAPWLPRDNYMRDSWFADRGDLRLGLEFVGKSS</sequence>
<gene>
    <name evidence="1" type="ORF">BDR25DRAFT_222088</name>
</gene>
<comment type="caution">
    <text evidence="1">The sequence shown here is derived from an EMBL/GenBank/DDBJ whole genome shotgun (WGS) entry which is preliminary data.</text>
</comment>
<dbReference type="Proteomes" id="UP000799755">
    <property type="component" value="Unassembled WGS sequence"/>
</dbReference>
<dbReference type="EMBL" id="MU003504">
    <property type="protein sequence ID" value="KAF2471706.1"/>
    <property type="molecule type" value="Genomic_DNA"/>
</dbReference>
<accession>A0ACB6QXR2</accession>
<evidence type="ECO:0000313" key="2">
    <source>
        <dbReference type="Proteomes" id="UP000799755"/>
    </source>
</evidence>